<dbReference type="InterPro" id="IPR037213">
    <property type="entry name" value="Run_dom_sf"/>
</dbReference>
<proteinExistence type="predicted"/>
<feature type="region of interest" description="Disordered" evidence="3">
    <location>
        <begin position="574"/>
        <end position="604"/>
    </location>
</feature>
<evidence type="ECO:0000313" key="6">
    <source>
        <dbReference type="EMBL" id="KAJ8354834.1"/>
    </source>
</evidence>
<comment type="caution">
    <text evidence="6">The sequence shown here is derived from an EMBL/GenBank/DDBJ whole genome shotgun (WGS) entry which is preliminary data.</text>
</comment>
<gene>
    <name evidence="6" type="ORF">SKAU_G00224010</name>
</gene>
<feature type="compositionally biased region" description="Polar residues" evidence="3">
    <location>
        <begin position="19"/>
        <end position="31"/>
    </location>
</feature>
<evidence type="ECO:0000259" key="4">
    <source>
        <dbReference type="PROSITE" id="PS50002"/>
    </source>
</evidence>
<dbReference type="PROSITE" id="PS50002">
    <property type="entry name" value="SH3"/>
    <property type="match status" value="1"/>
</dbReference>
<feature type="region of interest" description="Disordered" evidence="3">
    <location>
        <begin position="16"/>
        <end position="184"/>
    </location>
</feature>
<name>A0A9Q1FB79_SYNKA</name>
<evidence type="ECO:0000256" key="3">
    <source>
        <dbReference type="SAM" id="MobiDB-lite"/>
    </source>
</evidence>
<sequence>MWWTQSLLVRVAVGEDKNMNTTATAASSSLYRANKGPAESSKSRRGDQGRTSEVQKAESEDIEHNEGDDEEEDDDDDDDDDTLVPSCHDCPPSLLELSLTSSTSSSSTSISSCSDFETDGPDALAPPSQDLAQEQSPLSPLTSQPQIIPLDGHLPSPPHLPPCSPDEGYPSARSSPSSDFPEGKGSFARECARLDLLSLLDSIDGLGKKDFFNQVVHVARWELEGDLELRERLDHLQKLEQVNMQVKIAYLERLQEAGQELAIPPPPSLPPPPSFHALDAEIRKLLVLAGLTQAELLKLSPELGVCVTGVLEDGDEELSETVRPVALPERVKGQKEREGKEASEGAEIMGNEWSEGDGEQRLGLGRETVSGKDAQRDHLEGKTEENREACRTTSFTEMARRHRFDWLIAFSPETESPPIEIEKSSEGSPQKSTLGSKVTTFKELRYRSRQNPQPAVVQPEPDPTVITPDPDFLYNLKWRREKTDGDGNQWEYTSQAHNAFLQPQPTRSLAIFKEMLKLAERGGLTEPCPPQHIGCSTSEGNLWTAGVEREGKKVKEEEGPLSQQAGLYRAPAARAPHLQQRRSDTGARTESNVHSLHRPGAESNLDSLHSNIDSLYRADPNNNTGLPSGAEADEAQAVRCRPGSSREGNAVAQLCTTPYKNVDMLCCPNTVRQVDTDSLYCEYDSDSEGGDGDGDSFTGFDQNSNRLKWRPAEAEQRPAPPVWYLYSPSNCPLHRGAPPRLSPIGAISPPQRSGLPAPGVDMARLCSPLFPRSHTIPALAAPFYYPYLKPTSSTAPPKEPQVPILTKQSQLCPLTVRSVSFAGSVQQGEDWMAGDVRGPLGGQGLSSLCLNEKRALLSAVSVAVEAILAQFSSSRTLVQKSFRNEKAQSGDSNFNPSVGRLVLQCLCPALCGLLSDGLKPHQSDLIAGRRPNSPWGLVQASTRPGPRTQALHSLQCRVAELPQLRQSRHRFNAFLLGLLNVKLLDYWLSHLQSCDDVLTTYYRPTSFMRLSHTSCQPLFEELLLLLQPLSLLTFNLDLLFQHHHLDPASPGLSTANHSPETPSSANHEGSFRVPPRGFSLDSRLESVSEQDIRHLEPAEGTQHTALTASANHVAGEVEGLANHSPSPRTVTNKGETSPQLLWLQEKEILPPSVSSFSQQAGQAIQQGWGTVLRWGERLGQNLGNYYPTEEATSEVEKPSPQPQDFWSGSSPSTLTQLDLISHQPQRDLPPESSPTVPWGLGRLFGASSGHRTPQTRPPSTRRPSHWIAPGVSALTRIVSPTQNPVSKEGRAEGESETEETGVRPRPVRSVRTLCDHSGMGEELSFQKGEELMVLEGVDSDWVRCRRGDKEGLVPIGYTSLIM</sequence>
<feature type="domain" description="RUN" evidence="5">
    <location>
        <begin position="897"/>
        <end position="1041"/>
    </location>
</feature>
<keyword evidence="1 2" id="KW-0728">SH3 domain</keyword>
<evidence type="ECO:0000256" key="2">
    <source>
        <dbReference type="PROSITE-ProRule" id="PRU00192"/>
    </source>
</evidence>
<evidence type="ECO:0000259" key="5">
    <source>
        <dbReference type="PROSITE" id="PS50826"/>
    </source>
</evidence>
<evidence type="ECO:0008006" key="8">
    <source>
        <dbReference type="Google" id="ProtNLM"/>
    </source>
</evidence>
<dbReference type="PANTHER" id="PTHR15591">
    <property type="entry name" value="RUN AND SH3 DOMAIN CONTAINING"/>
    <property type="match status" value="1"/>
</dbReference>
<dbReference type="EMBL" id="JAINUF010000007">
    <property type="protein sequence ID" value="KAJ8354834.1"/>
    <property type="molecule type" value="Genomic_DNA"/>
</dbReference>
<dbReference type="SUPFAM" id="SSF50044">
    <property type="entry name" value="SH3-domain"/>
    <property type="match status" value="1"/>
</dbReference>
<feature type="compositionally biased region" description="Acidic residues" evidence="3">
    <location>
        <begin position="66"/>
        <end position="82"/>
    </location>
</feature>
<dbReference type="Pfam" id="PF00018">
    <property type="entry name" value="SH3_1"/>
    <property type="match status" value="1"/>
</dbReference>
<feature type="region of interest" description="Disordered" evidence="3">
    <location>
        <begin position="1279"/>
        <end position="1306"/>
    </location>
</feature>
<dbReference type="PROSITE" id="PS50826">
    <property type="entry name" value="RUN"/>
    <property type="match status" value="1"/>
</dbReference>
<feature type="compositionally biased region" description="Polar residues" evidence="3">
    <location>
        <begin position="130"/>
        <end position="146"/>
    </location>
</feature>
<feature type="compositionally biased region" description="Pro residues" evidence="3">
    <location>
        <begin position="155"/>
        <end position="164"/>
    </location>
</feature>
<evidence type="ECO:0000313" key="7">
    <source>
        <dbReference type="Proteomes" id="UP001152622"/>
    </source>
</evidence>
<dbReference type="GO" id="GO:0031410">
    <property type="term" value="C:cytoplasmic vesicle"/>
    <property type="evidence" value="ECO:0007669"/>
    <property type="project" value="TreeGrafter"/>
</dbReference>
<dbReference type="SMART" id="SM00593">
    <property type="entry name" value="RUN"/>
    <property type="match status" value="1"/>
</dbReference>
<feature type="compositionally biased region" description="Basic and acidic residues" evidence="3">
    <location>
        <begin position="330"/>
        <end position="343"/>
    </location>
</feature>
<feature type="region of interest" description="Disordered" evidence="3">
    <location>
        <begin position="330"/>
        <end position="389"/>
    </location>
</feature>
<feature type="region of interest" description="Disordered" evidence="3">
    <location>
        <begin position="684"/>
        <end position="703"/>
    </location>
</feature>
<feature type="compositionally biased region" description="Polar residues" evidence="3">
    <location>
        <begin position="1202"/>
        <end position="1218"/>
    </location>
</feature>
<feature type="region of interest" description="Disordered" evidence="3">
    <location>
        <begin position="415"/>
        <end position="469"/>
    </location>
</feature>
<dbReference type="InterPro" id="IPR004012">
    <property type="entry name" value="Run_dom"/>
</dbReference>
<feature type="compositionally biased region" description="Acidic residues" evidence="3">
    <location>
        <begin position="684"/>
        <end position="694"/>
    </location>
</feature>
<reference evidence="6" key="1">
    <citation type="journal article" date="2023" name="Science">
        <title>Genome structures resolve the early diversification of teleost fishes.</title>
        <authorList>
            <person name="Parey E."/>
            <person name="Louis A."/>
            <person name="Montfort J."/>
            <person name="Bouchez O."/>
            <person name="Roques C."/>
            <person name="Iampietro C."/>
            <person name="Lluch J."/>
            <person name="Castinel A."/>
            <person name="Donnadieu C."/>
            <person name="Desvignes T."/>
            <person name="Floi Bucao C."/>
            <person name="Jouanno E."/>
            <person name="Wen M."/>
            <person name="Mejri S."/>
            <person name="Dirks R."/>
            <person name="Jansen H."/>
            <person name="Henkel C."/>
            <person name="Chen W.J."/>
            <person name="Zahm M."/>
            <person name="Cabau C."/>
            <person name="Klopp C."/>
            <person name="Thompson A.W."/>
            <person name="Robinson-Rechavi M."/>
            <person name="Braasch I."/>
            <person name="Lecointre G."/>
            <person name="Bobe J."/>
            <person name="Postlethwait J.H."/>
            <person name="Berthelot C."/>
            <person name="Roest Crollius H."/>
            <person name="Guiguen Y."/>
        </authorList>
    </citation>
    <scope>NUCLEOTIDE SEQUENCE</scope>
    <source>
        <strain evidence="6">WJC10195</strain>
    </source>
</reference>
<protein>
    <recommendedName>
        <fullName evidence="8">RUN and SH3 domain-containing protein 1</fullName>
    </recommendedName>
</protein>
<organism evidence="6 7">
    <name type="scientific">Synaphobranchus kaupii</name>
    <name type="common">Kaup's arrowtooth eel</name>
    <dbReference type="NCBI Taxonomy" id="118154"/>
    <lineage>
        <taxon>Eukaryota</taxon>
        <taxon>Metazoa</taxon>
        <taxon>Chordata</taxon>
        <taxon>Craniata</taxon>
        <taxon>Vertebrata</taxon>
        <taxon>Euteleostomi</taxon>
        <taxon>Actinopterygii</taxon>
        <taxon>Neopterygii</taxon>
        <taxon>Teleostei</taxon>
        <taxon>Anguilliformes</taxon>
        <taxon>Synaphobranchidae</taxon>
        <taxon>Synaphobranchus</taxon>
    </lineage>
</organism>
<dbReference type="SMART" id="SM00326">
    <property type="entry name" value="SH3"/>
    <property type="match status" value="1"/>
</dbReference>
<feature type="region of interest" description="Disordered" evidence="3">
    <location>
        <begin position="1050"/>
        <end position="1074"/>
    </location>
</feature>
<dbReference type="InterPro" id="IPR036028">
    <property type="entry name" value="SH3-like_dom_sf"/>
</dbReference>
<dbReference type="PANTHER" id="PTHR15591:SF11">
    <property type="entry name" value="AP-4 COMPLEX ACCESSORY SUBUNIT RUSC1"/>
    <property type="match status" value="1"/>
</dbReference>
<feature type="compositionally biased region" description="Basic and acidic residues" evidence="3">
    <location>
        <begin position="41"/>
        <end position="65"/>
    </location>
</feature>
<feature type="domain" description="SH3" evidence="4">
    <location>
        <begin position="1305"/>
        <end position="1362"/>
    </location>
</feature>
<feature type="compositionally biased region" description="Low complexity" evidence="3">
    <location>
        <begin position="93"/>
        <end position="114"/>
    </location>
</feature>
<dbReference type="SUPFAM" id="SSF140741">
    <property type="entry name" value="RUN domain-like"/>
    <property type="match status" value="1"/>
</dbReference>
<evidence type="ECO:0000256" key="1">
    <source>
        <dbReference type="ARBA" id="ARBA00022443"/>
    </source>
</evidence>
<feature type="compositionally biased region" description="Polar residues" evidence="3">
    <location>
        <begin position="1051"/>
        <end position="1067"/>
    </location>
</feature>
<feature type="compositionally biased region" description="Polar residues" evidence="3">
    <location>
        <begin position="430"/>
        <end position="439"/>
    </location>
</feature>
<dbReference type="InterPro" id="IPR047343">
    <property type="entry name" value="RUSC1_2"/>
</dbReference>
<dbReference type="Proteomes" id="UP001152622">
    <property type="component" value="Chromosome 7"/>
</dbReference>
<dbReference type="Gene3D" id="1.20.58.900">
    <property type="match status" value="1"/>
</dbReference>
<keyword evidence="7" id="KW-1185">Reference proteome</keyword>
<accession>A0A9Q1FB79</accession>
<dbReference type="OrthoDB" id="9884296at2759"/>
<dbReference type="Pfam" id="PF02759">
    <property type="entry name" value="RUN"/>
    <property type="match status" value="1"/>
</dbReference>
<dbReference type="InterPro" id="IPR001452">
    <property type="entry name" value="SH3_domain"/>
</dbReference>
<feature type="compositionally biased region" description="Basic and acidic residues" evidence="3">
    <location>
        <begin position="369"/>
        <end position="389"/>
    </location>
</feature>
<feature type="region of interest" description="Disordered" evidence="3">
    <location>
        <begin position="1189"/>
        <end position="1266"/>
    </location>
</feature>
<dbReference type="Gene3D" id="2.30.30.40">
    <property type="entry name" value="SH3 Domains"/>
    <property type="match status" value="1"/>
</dbReference>